<evidence type="ECO:0000313" key="3">
    <source>
        <dbReference type="Proteomes" id="UP000077363"/>
    </source>
</evidence>
<keyword evidence="1" id="KW-0472">Membrane</keyword>
<dbReference type="EMBL" id="CP011387">
    <property type="protein sequence ID" value="ANE43131.1"/>
    <property type="molecule type" value="Genomic_DNA"/>
</dbReference>
<feature type="transmembrane region" description="Helical" evidence="1">
    <location>
        <begin position="125"/>
        <end position="147"/>
    </location>
</feature>
<dbReference type="PANTHER" id="PTHR36833:SF2">
    <property type="entry name" value="SLR0610 PROTEIN"/>
    <property type="match status" value="1"/>
</dbReference>
<organism evidence="2 3">
    <name type="scientific">Deinococcus puniceus</name>
    <dbReference type="NCBI Taxonomy" id="1182568"/>
    <lineage>
        <taxon>Bacteria</taxon>
        <taxon>Thermotogati</taxon>
        <taxon>Deinococcota</taxon>
        <taxon>Deinococci</taxon>
        <taxon>Deinococcales</taxon>
        <taxon>Deinococcaceae</taxon>
        <taxon>Deinococcus</taxon>
    </lineage>
</organism>
<dbReference type="PATRIC" id="fig|1182568.3.peg.917"/>
<dbReference type="AlphaFoldDB" id="A0A172T807"/>
<dbReference type="STRING" id="1182568.SU48_04405"/>
<feature type="transmembrane region" description="Helical" evidence="1">
    <location>
        <begin position="153"/>
        <end position="175"/>
    </location>
</feature>
<feature type="transmembrane region" description="Helical" evidence="1">
    <location>
        <begin position="196"/>
        <end position="218"/>
    </location>
</feature>
<protein>
    <submittedName>
        <fullName evidence="2">ABC transporter permease</fullName>
    </submittedName>
</protein>
<feature type="transmembrane region" description="Helical" evidence="1">
    <location>
        <begin position="26"/>
        <end position="49"/>
    </location>
</feature>
<gene>
    <name evidence="2" type="ORF">SU48_04405</name>
</gene>
<dbReference type="Pfam" id="PF06182">
    <property type="entry name" value="ABC2_membrane_6"/>
    <property type="match status" value="1"/>
</dbReference>
<name>A0A172T807_9DEIO</name>
<dbReference type="RefSeq" id="WP_064014187.1">
    <property type="nucleotide sequence ID" value="NZ_CP011387.1"/>
</dbReference>
<keyword evidence="1" id="KW-0812">Transmembrane</keyword>
<keyword evidence="1" id="KW-1133">Transmembrane helix</keyword>
<dbReference type="Proteomes" id="UP000077363">
    <property type="component" value="Chromosome"/>
</dbReference>
<dbReference type="OrthoDB" id="3818833at2"/>
<reference evidence="2 3" key="1">
    <citation type="submission" date="2015-01" db="EMBL/GenBank/DDBJ databases">
        <title>Deinococcus puniceus/DY1/ whole genome sequencing.</title>
        <authorList>
            <person name="Kim M.K."/>
            <person name="Srinivasan S."/>
            <person name="Lee J.-J."/>
        </authorList>
    </citation>
    <scope>NUCLEOTIDE SEQUENCE [LARGE SCALE GENOMIC DNA]</scope>
    <source>
        <strain evidence="2 3">DY1</strain>
    </source>
</reference>
<keyword evidence="3" id="KW-1185">Reference proteome</keyword>
<feature type="transmembrane region" description="Helical" evidence="1">
    <location>
        <begin position="230"/>
        <end position="250"/>
    </location>
</feature>
<accession>A0A172T807</accession>
<evidence type="ECO:0000256" key="1">
    <source>
        <dbReference type="SAM" id="Phobius"/>
    </source>
</evidence>
<dbReference type="KEGG" id="dpu:SU48_04405"/>
<dbReference type="InterPro" id="IPR010390">
    <property type="entry name" value="ABC-2_transporter-like"/>
</dbReference>
<feature type="transmembrane region" description="Helical" evidence="1">
    <location>
        <begin position="61"/>
        <end position="82"/>
    </location>
</feature>
<evidence type="ECO:0000313" key="2">
    <source>
        <dbReference type="EMBL" id="ANE43131.1"/>
    </source>
</evidence>
<sequence>MTRYLRLIRIFTGATISAQLEYRANFLGAILASLGEVGVALLGIAVLFGQPGTVSVGGYSFYQALLVVGFFMLTEGFISVFVQPNMSKISEAVRTGSMDFTLLKPIDAQFNVSTRNLNVLRVTDILIGLGLIFYAASFLTVTLGGVLAAAVMYLSALVIVYCIWLALSTTAFWFVKTQNMSELFNGVFGAGRFPVTAFPVPVRAFLTFVVPIAFITTVPAQALTGGLSPVLALASPLVAAVLFVGSRLFWKKAVGSYTSASS</sequence>
<proteinExistence type="predicted"/>
<dbReference type="PANTHER" id="PTHR36833">
    <property type="entry name" value="SLR0610 PROTEIN-RELATED"/>
    <property type="match status" value="1"/>
</dbReference>